<dbReference type="PROSITE" id="PS00022">
    <property type="entry name" value="EGF_1"/>
    <property type="match status" value="1"/>
</dbReference>
<keyword evidence="5" id="KW-1185">Reference proteome</keyword>
<sequence length="691" mass="76932">MSAGETKPPILKSISQFKNSSFIGWNLVISDTHNGFKYGVARIVSQYDSYPYLVVFNSSNLIDGDDKNGTYEVAFELPAGNFICRTQSFYLDTLELYDNGPVKITTDPLNSIRGNQNAILEIRNTCGGSAEYLAPKLKSITFNSSVEVGGFERPIEFKFVTTDGESGIMDIHTPMIYLSASNGDQFQIKSVLDFKDGTDNHYIARDQMPYGFGLDYIFVAIYGIVDKQNNYKSYLYDDLIGMGVSSQISRTFNKTIPVIERISPILISGGPLTISGKSLSFTGSTFVVRIDYQDGKGYQQTVASYTSSVSIRIPKVNRFTSNFIKVQIENDRVKSNEFIVYPIIPYGYTFTPTPTPTPTSTPPASLCPGTPVCNGRGECKENFGCQCRAPWYGPSCSSEIVIIPTPSPQPEPTTGTNITNGGDTISTMISILEVREIDDLENTVQKYMINQWNFTDLSATSLNPTYVYTSLLNQTTTTIETTISFFPNQTNITFGDQVLTMQQSSIKFAIRLSDYTFQLKTNSLQIIMESTIKGSSSDSCSSSQFGSQNYTKNNIQWIKMNIDKSSLYGRFIDYGIIDDTQTPIINRIIEEDTETKDTTQFRSIKVGITIPNYSKSVYLDPDFSNLIDVNTDDLDLTCKSKKKLSNGAIAGIVVGAVVFLALVIAATMYLHKRSKTRKEVKRIEQKLEKFK</sequence>
<evidence type="ECO:0000256" key="2">
    <source>
        <dbReference type="SAM" id="Phobius"/>
    </source>
</evidence>
<protein>
    <recommendedName>
        <fullName evidence="3">EGF-like domain-containing protein</fullName>
    </recommendedName>
</protein>
<comment type="caution">
    <text evidence="4">The sequence shown here is derived from an EMBL/GenBank/DDBJ whole genome shotgun (WGS) entry which is preliminary data.</text>
</comment>
<keyword evidence="1" id="KW-0245">EGF-like domain</keyword>
<dbReference type="OMA" id="HYIARDQ"/>
<organism evidence="4 5">
    <name type="scientific">Heterostelium pallidum (strain ATCC 26659 / Pp 5 / PN500)</name>
    <name type="common">Cellular slime mold</name>
    <name type="synonym">Polysphondylium pallidum</name>
    <dbReference type="NCBI Taxonomy" id="670386"/>
    <lineage>
        <taxon>Eukaryota</taxon>
        <taxon>Amoebozoa</taxon>
        <taxon>Evosea</taxon>
        <taxon>Eumycetozoa</taxon>
        <taxon>Dictyostelia</taxon>
        <taxon>Acytosteliales</taxon>
        <taxon>Acytosteliaceae</taxon>
        <taxon>Heterostelium</taxon>
    </lineage>
</organism>
<keyword evidence="2" id="KW-1133">Transmembrane helix</keyword>
<dbReference type="EMBL" id="ADBJ01000008">
    <property type="protein sequence ID" value="EFA85272.1"/>
    <property type="molecule type" value="Genomic_DNA"/>
</dbReference>
<feature type="transmembrane region" description="Helical" evidence="2">
    <location>
        <begin position="648"/>
        <end position="670"/>
    </location>
</feature>
<dbReference type="Pfam" id="PF25820">
    <property type="entry name" value="DUF7949"/>
    <property type="match status" value="1"/>
</dbReference>
<gene>
    <name evidence="4" type="ORF">PPL_02272</name>
</gene>
<accession>D3B1U8</accession>
<dbReference type="PANTHER" id="PTHR31378">
    <property type="entry name" value="EGF-LIKE DOMAIN-CONTAINING PROTEIN-RELATED-RELATED"/>
    <property type="match status" value="1"/>
</dbReference>
<dbReference type="InParanoid" id="D3B1U8"/>
<dbReference type="Pfam" id="PF23034">
    <property type="entry name" value="DUF7035"/>
    <property type="match status" value="1"/>
</dbReference>
<evidence type="ECO:0000256" key="1">
    <source>
        <dbReference type="PROSITE-ProRule" id="PRU00076"/>
    </source>
</evidence>
<feature type="domain" description="EGF-like" evidence="3">
    <location>
        <begin position="363"/>
        <end position="397"/>
    </location>
</feature>
<dbReference type="InterPro" id="IPR000742">
    <property type="entry name" value="EGF"/>
</dbReference>
<dbReference type="InterPro" id="IPR055463">
    <property type="entry name" value="DUF7035"/>
</dbReference>
<evidence type="ECO:0000313" key="4">
    <source>
        <dbReference type="EMBL" id="EFA85272.1"/>
    </source>
</evidence>
<dbReference type="InterPro" id="IPR054484">
    <property type="entry name" value="ComC_SSD"/>
</dbReference>
<dbReference type="Proteomes" id="UP000001396">
    <property type="component" value="Unassembled WGS sequence"/>
</dbReference>
<dbReference type="RefSeq" id="XP_020437381.1">
    <property type="nucleotide sequence ID" value="XM_020573264.1"/>
</dbReference>
<dbReference type="InterPro" id="IPR057709">
    <property type="entry name" value="DUF7949"/>
</dbReference>
<feature type="disulfide bond" evidence="1">
    <location>
        <begin position="387"/>
        <end position="396"/>
    </location>
</feature>
<dbReference type="AlphaFoldDB" id="D3B1U8"/>
<evidence type="ECO:0000259" key="3">
    <source>
        <dbReference type="PROSITE" id="PS50026"/>
    </source>
</evidence>
<name>D3B1U8_HETP5</name>
<keyword evidence="2" id="KW-0472">Membrane</keyword>
<dbReference type="Pfam" id="PF22933">
    <property type="entry name" value="ComC_SSD"/>
    <property type="match status" value="1"/>
</dbReference>
<reference evidence="4 5" key="1">
    <citation type="journal article" date="2011" name="Genome Res.">
        <title>Phylogeny-wide analysis of social amoeba genomes highlights ancient origins for complex intercellular communication.</title>
        <authorList>
            <person name="Heidel A.J."/>
            <person name="Lawal H.M."/>
            <person name="Felder M."/>
            <person name="Schilde C."/>
            <person name="Helps N.R."/>
            <person name="Tunggal B."/>
            <person name="Rivero F."/>
            <person name="John U."/>
            <person name="Schleicher M."/>
            <person name="Eichinger L."/>
            <person name="Platzer M."/>
            <person name="Noegel A.A."/>
            <person name="Schaap P."/>
            <person name="Gloeckner G."/>
        </authorList>
    </citation>
    <scope>NUCLEOTIDE SEQUENCE [LARGE SCALE GENOMIC DNA]</scope>
    <source>
        <strain evidence="5">ATCC 26659 / Pp 5 / PN500</strain>
    </source>
</reference>
<comment type="caution">
    <text evidence="1">Lacks conserved residue(s) required for the propagation of feature annotation.</text>
</comment>
<dbReference type="PROSITE" id="PS50026">
    <property type="entry name" value="EGF_3"/>
    <property type="match status" value="1"/>
</dbReference>
<dbReference type="InterPro" id="IPR055462">
    <property type="entry name" value="DUF7034"/>
</dbReference>
<dbReference type="PROSITE" id="PS01186">
    <property type="entry name" value="EGF_2"/>
    <property type="match status" value="1"/>
</dbReference>
<evidence type="ECO:0000313" key="5">
    <source>
        <dbReference type="Proteomes" id="UP000001396"/>
    </source>
</evidence>
<keyword evidence="2" id="KW-0812">Transmembrane</keyword>
<dbReference type="Pfam" id="PF23033">
    <property type="entry name" value="DUF7034"/>
    <property type="match status" value="1"/>
</dbReference>
<keyword evidence="1" id="KW-1015">Disulfide bond</keyword>
<dbReference type="GeneID" id="31357797"/>
<proteinExistence type="predicted"/>